<protein>
    <submittedName>
        <fullName evidence="8">Cation:proton antiporter subunit C</fullName>
    </submittedName>
</protein>
<dbReference type="Proteomes" id="UP000721415">
    <property type="component" value="Unassembled WGS sequence"/>
</dbReference>
<evidence type="ECO:0000256" key="7">
    <source>
        <dbReference type="SAM" id="Phobius"/>
    </source>
</evidence>
<name>A0ABS0LT07_9LACT</name>
<comment type="caution">
    <text evidence="8">The sequence shown here is derived from an EMBL/GenBank/DDBJ whole genome shotgun (WGS) entry which is preliminary data.</text>
</comment>
<proteinExistence type="inferred from homology"/>
<dbReference type="InterPro" id="IPR039428">
    <property type="entry name" value="NUOK/Mnh_C1-like"/>
</dbReference>
<dbReference type="PANTHER" id="PTHR34583:SF2">
    <property type="entry name" value="ANTIPORTER SUBUNIT MNHC2-RELATED"/>
    <property type="match status" value="1"/>
</dbReference>
<evidence type="ECO:0000313" key="8">
    <source>
        <dbReference type="EMBL" id="MBG9987290.1"/>
    </source>
</evidence>
<keyword evidence="6 7" id="KW-0472">Membrane</keyword>
<dbReference type="Gene3D" id="1.10.287.3510">
    <property type="match status" value="1"/>
</dbReference>
<dbReference type="PANTHER" id="PTHR34583">
    <property type="entry name" value="ANTIPORTER SUBUNIT MNHC2-RELATED"/>
    <property type="match status" value="1"/>
</dbReference>
<feature type="transmembrane region" description="Helical" evidence="7">
    <location>
        <begin position="69"/>
        <end position="95"/>
    </location>
</feature>
<feature type="transmembrane region" description="Helical" evidence="7">
    <location>
        <begin position="6"/>
        <end position="23"/>
    </location>
</feature>
<comment type="similarity">
    <text evidence="2">Belongs to the CPA3 antiporters (TC 2.A.63) subunit C family.</text>
</comment>
<dbReference type="Pfam" id="PF00420">
    <property type="entry name" value="Oxidored_q2"/>
    <property type="match status" value="1"/>
</dbReference>
<dbReference type="RefSeq" id="WP_197116212.1">
    <property type="nucleotide sequence ID" value="NZ_JACBXQ010000007.1"/>
</dbReference>
<accession>A0ABS0LT07</accession>
<keyword evidence="9" id="KW-1185">Reference proteome</keyword>
<feature type="transmembrane region" description="Helical" evidence="7">
    <location>
        <begin position="30"/>
        <end position="49"/>
    </location>
</feature>
<keyword evidence="4 7" id="KW-0812">Transmembrane</keyword>
<comment type="subcellular location">
    <subcellularLocation>
        <location evidence="1">Cell membrane</location>
        <topology evidence="1">Multi-pass membrane protein</topology>
    </subcellularLocation>
</comment>
<dbReference type="InterPro" id="IPR050601">
    <property type="entry name" value="CPA3_antiporter_subunitC"/>
</dbReference>
<evidence type="ECO:0000256" key="6">
    <source>
        <dbReference type="ARBA" id="ARBA00023136"/>
    </source>
</evidence>
<evidence type="ECO:0000256" key="1">
    <source>
        <dbReference type="ARBA" id="ARBA00004651"/>
    </source>
</evidence>
<evidence type="ECO:0000256" key="3">
    <source>
        <dbReference type="ARBA" id="ARBA00022475"/>
    </source>
</evidence>
<dbReference type="EMBL" id="JACBXQ010000007">
    <property type="protein sequence ID" value="MBG9987290.1"/>
    <property type="molecule type" value="Genomic_DNA"/>
</dbReference>
<keyword evidence="5 7" id="KW-1133">Transmembrane helix</keyword>
<evidence type="ECO:0000256" key="2">
    <source>
        <dbReference type="ARBA" id="ARBA00010388"/>
    </source>
</evidence>
<evidence type="ECO:0000313" key="9">
    <source>
        <dbReference type="Proteomes" id="UP000721415"/>
    </source>
</evidence>
<sequence length="118" mass="13082">MVNSIEIFGIIFFFLGLSGLLTQNNIVKSVLSLSILELGVVIFILSINYRPEQKAPMLSNDPNLLADPLPQAMMITTIVIGVAVLSVTIALVNIVHRKYNTSLWHVLQEEKDEVTECT</sequence>
<gene>
    <name evidence="8" type="ORF">HZY91_10470</name>
</gene>
<organism evidence="8 9">
    <name type="scientific">Facklamia lactis</name>
    <dbReference type="NCBI Taxonomy" id="2749967"/>
    <lineage>
        <taxon>Bacteria</taxon>
        <taxon>Bacillati</taxon>
        <taxon>Bacillota</taxon>
        <taxon>Bacilli</taxon>
        <taxon>Lactobacillales</taxon>
        <taxon>Aerococcaceae</taxon>
        <taxon>Facklamia</taxon>
    </lineage>
</organism>
<reference evidence="8 9" key="1">
    <citation type="submission" date="2020-07" db="EMBL/GenBank/DDBJ databases">
        <title>Facklamia lactis sp. nov., isolated from raw milk.</title>
        <authorList>
            <person name="Doll E.V."/>
            <person name="Huptas C."/>
            <person name="Staib L."/>
            <person name="Wenning M."/>
            <person name="Scherer S."/>
        </authorList>
    </citation>
    <scope>NUCLEOTIDE SEQUENCE [LARGE SCALE GENOMIC DNA]</scope>
    <source>
        <strain evidence="8 9">DSM 111018</strain>
    </source>
</reference>
<evidence type="ECO:0000256" key="4">
    <source>
        <dbReference type="ARBA" id="ARBA00022692"/>
    </source>
</evidence>
<evidence type="ECO:0000256" key="5">
    <source>
        <dbReference type="ARBA" id="ARBA00022989"/>
    </source>
</evidence>
<keyword evidence="3" id="KW-1003">Cell membrane</keyword>